<dbReference type="InterPro" id="IPR032466">
    <property type="entry name" value="Metal_Hydrolase"/>
</dbReference>
<dbReference type="PANTHER" id="PTHR43135:SF3">
    <property type="entry name" value="ALPHA-D-RIBOSE 1-METHYLPHOSPHONATE 5-TRIPHOSPHATE DIPHOSPHATASE"/>
    <property type="match status" value="1"/>
</dbReference>
<dbReference type="InterPro" id="IPR012696">
    <property type="entry name" value="PhnM"/>
</dbReference>
<dbReference type="SUPFAM" id="SSF51556">
    <property type="entry name" value="Metallo-dependent hydrolases"/>
    <property type="match status" value="1"/>
</dbReference>
<dbReference type="GO" id="GO:0019700">
    <property type="term" value="P:organic phosphonate catabolic process"/>
    <property type="evidence" value="ECO:0007669"/>
    <property type="project" value="InterPro"/>
</dbReference>
<dbReference type="PIRSF" id="PIRSF038971">
    <property type="entry name" value="PhnM"/>
    <property type="match status" value="1"/>
</dbReference>
<dbReference type="EMBL" id="JADBEM010000001">
    <property type="protein sequence ID" value="MBE1606980.1"/>
    <property type="molecule type" value="Genomic_DNA"/>
</dbReference>
<evidence type="ECO:0000313" key="1">
    <source>
        <dbReference type="EMBL" id="MBE1606980.1"/>
    </source>
</evidence>
<reference evidence="1" key="1">
    <citation type="submission" date="2020-10" db="EMBL/GenBank/DDBJ databases">
        <title>Sequencing the genomes of 1000 actinobacteria strains.</title>
        <authorList>
            <person name="Klenk H.-P."/>
        </authorList>
    </citation>
    <scope>NUCLEOTIDE SEQUENCE</scope>
    <source>
        <strain evidence="1">DSM 45354</strain>
    </source>
</reference>
<dbReference type="Gene3D" id="3.20.20.140">
    <property type="entry name" value="Metal-dependent hydrolases"/>
    <property type="match status" value="2"/>
</dbReference>
<keyword evidence="1" id="KW-0378">Hydrolase</keyword>
<dbReference type="Proteomes" id="UP000638648">
    <property type="component" value="Unassembled WGS sequence"/>
</dbReference>
<proteinExistence type="predicted"/>
<keyword evidence="2" id="KW-1185">Reference proteome</keyword>
<protein>
    <submittedName>
        <fullName evidence="1">Alpha-D-ribose 1-methylphosphonate 5-triphosphate diphosphatase</fullName>
        <ecNumber evidence="1">3.6.1.63</ecNumber>
    </submittedName>
</protein>
<accession>A0A927MU68</accession>
<evidence type="ECO:0000313" key="2">
    <source>
        <dbReference type="Proteomes" id="UP000638648"/>
    </source>
</evidence>
<dbReference type="NCBIfam" id="NF011990">
    <property type="entry name" value="PRK15446.2-6"/>
    <property type="match status" value="1"/>
</dbReference>
<dbReference type="EC" id="3.6.1.63" evidence="1"/>
<dbReference type="InterPro" id="IPR051781">
    <property type="entry name" value="Metallo-dep_Hydrolase"/>
</dbReference>
<name>A0A927MU68_9ACTN</name>
<dbReference type="InterPro" id="IPR011059">
    <property type="entry name" value="Metal-dep_hydrolase_composite"/>
</dbReference>
<dbReference type="NCBIfam" id="NF011984">
    <property type="entry name" value="PRK15446.1-5"/>
    <property type="match status" value="1"/>
</dbReference>
<gene>
    <name evidence="1" type="ORF">HEB94_003828</name>
</gene>
<comment type="caution">
    <text evidence="1">The sequence shown here is derived from an EMBL/GenBank/DDBJ whole genome shotgun (WGS) entry which is preliminary data.</text>
</comment>
<dbReference type="SUPFAM" id="SSF51338">
    <property type="entry name" value="Composite domain of metallo-dependent hydrolases"/>
    <property type="match status" value="1"/>
</dbReference>
<dbReference type="GO" id="GO:0016810">
    <property type="term" value="F:hydrolase activity, acting on carbon-nitrogen (but not peptide) bonds"/>
    <property type="evidence" value="ECO:0007669"/>
    <property type="project" value="InterPro"/>
</dbReference>
<dbReference type="AlphaFoldDB" id="A0A927MU68"/>
<sequence length="397" mass="42439">MTAIGETAHTWQLGTSPATYVISNVRVVLGDRVTDPASVAVTDGRIAEVVEGPSLRGDVDGGGLLLTPGFIDTHSDALEKERTPRPSVHLPLDFAIGSFESRVAGVGITTIFHGLGFHNNSSHGVRRDPVQSNSMSSFIDGYRGSRVDHRVLHRFNVRAEEGAEVLRQRIESLPPSRLPVQLSHEDHTPGQGQYADVERHIDFLVSGGADRADATRRVYERIEDAKRTEQVREANLAWAGELARTGTARLLGHDCDSPEAIDELVERGGVVAEFPTTIEAARRARERGLLIVAGAPNLLRGGSHSGNVSAADLLREGLIDAVSSDYLASALLGCVSRVVNLRLLTLPAAIKLITAGGAAVGGLPDRGRIDQGLLADFALIDDRGTWPSVVTTFKSVA</sequence>
<dbReference type="RefSeq" id="WP_192750996.1">
    <property type="nucleotide sequence ID" value="NZ_BAABJL010000151.1"/>
</dbReference>
<dbReference type="PANTHER" id="PTHR43135">
    <property type="entry name" value="ALPHA-D-RIBOSE 1-METHYLPHOSPHONATE 5-TRIPHOSPHATE DIPHOSPHATASE"/>
    <property type="match status" value="1"/>
</dbReference>
<organism evidence="1 2">
    <name type="scientific">Actinopolymorpha pittospori</name>
    <dbReference type="NCBI Taxonomy" id="648752"/>
    <lineage>
        <taxon>Bacteria</taxon>
        <taxon>Bacillati</taxon>
        <taxon>Actinomycetota</taxon>
        <taxon>Actinomycetes</taxon>
        <taxon>Propionibacteriales</taxon>
        <taxon>Actinopolymorphaceae</taxon>
        <taxon>Actinopolymorpha</taxon>
    </lineage>
</organism>